<dbReference type="InterPro" id="IPR006016">
    <property type="entry name" value="UspA"/>
</dbReference>
<dbReference type="PANTHER" id="PTHR46268:SF6">
    <property type="entry name" value="UNIVERSAL STRESS PROTEIN UP12"/>
    <property type="match status" value="1"/>
</dbReference>
<feature type="domain" description="UspA" evidence="3">
    <location>
        <begin position="197"/>
        <end position="261"/>
    </location>
</feature>
<evidence type="ECO:0000259" key="3">
    <source>
        <dbReference type="Pfam" id="PF00582"/>
    </source>
</evidence>
<dbReference type="InterPro" id="IPR014729">
    <property type="entry name" value="Rossmann-like_a/b/a_fold"/>
</dbReference>
<comment type="similarity">
    <text evidence="1">Belongs to the universal stress protein A family.</text>
</comment>
<accession>A0A561W9T9</accession>
<dbReference type="Gene3D" id="3.40.50.620">
    <property type="entry name" value="HUPs"/>
    <property type="match status" value="2"/>
</dbReference>
<dbReference type="RefSeq" id="WP_122979357.1">
    <property type="nucleotide sequence ID" value="NZ_BOMX01000139.1"/>
</dbReference>
<reference evidence="4 5" key="1">
    <citation type="submission" date="2019-06" db="EMBL/GenBank/DDBJ databases">
        <title>Sequencing the genomes of 1000 actinobacteria strains.</title>
        <authorList>
            <person name="Klenk H.-P."/>
        </authorList>
    </citation>
    <scope>NUCLEOTIDE SEQUENCE [LARGE SCALE GENOMIC DNA]</scope>
    <source>
        <strain evidence="4 5">DSM 43866</strain>
    </source>
</reference>
<name>A0A561W9T9_ACTTI</name>
<dbReference type="Proteomes" id="UP000320239">
    <property type="component" value="Unassembled WGS sequence"/>
</dbReference>
<comment type="caution">
    <text evidence="4">The sequence shown here is derived from an EMBL/GenBank/DDBJ whole genome shotgun (WGS) entry which is preliminary data.</text>
</comment>
<sequence>MQNPNRPPVVVGVNGTAAGLAAVRLAAREAVSRGRVLHVVHAFTWPDPRPGTGVEWAPARRAASRVVEEAVVTAQRSTPGVDARGHLVDGPAARVLRELSHRAALLVLGGDDLAATGRLPPGSPLLEVVAQAWCPVVVARGPRPPSGRVLAAVDGSAPSLLALRHAAEDAARRGVALDVLHVAGEDAEEAGERLLDETLAAVPGLPPLRRWVLTGAPAAVLIRASRRAGLITLGSRGTGGAARLGSVAHQLLLRGGCPVVFAHGRRLPSRHLPPPDREAGTPSLN</sequence>
<evidence type="ECO:0000313" key="4">
    <source>
        <dbReference type="EMBL" id="TWG20613.1"/>
    </source>
</evidence>
<protein>
    <submittedName>
        <fullName evidence="4">Nucleotide-binding universal stress UspA family protein</fullName>
    </submittedName>
</protein>
<proteinExistence type="inferred from homology"/>
<dbReference type="SUPFAM" id="SSF52402">
    <property type="entry name" value="Adenine nucleotide alpha hydrolases-like"/>
    <property type="match status" value="2"/>
</dbReference>
<dbReference type="CDD" id="cd00293">
    <property type="entry name" value="USP-like"/>
    <property type="match status" value="1"/>
</dbReference>
<evidence type="ECO:0000256" key="2">
    <source>
        <dbReference type="SAM" id="MobiDB-lite"/>
    </source>
</evidence>
<evidence type="ECO:0000313" key="5">
    <source>
        <dbReference type="Proteomes" id="UP000320239"/>
    </source>
</evidence>
<dbReference type="PANTHER" id="PTHR46268">
    <property type="entry name" value="STRESS RESPONSE PROTEIN NHAX"/>
    <property type="match status" value="1"/>
</dbReference>
<keyword evidence="5" id="KW-1185">Reference proteome</keyword>
<gene>
    <name evidence="4" type="ORF">FHX34_103142</name>
</gene>
<feature type="domain" description="UspA" evidence="3">
    <location>
        <begin position="8"/>
        <end position="140"/>
    </location>
</feature>
<dbReference type="AlphaFoldDB" id="A0A561W9T9"/>
<organism evidence="4 5">
    <name type="scientific">Actinoplanes teichomyceticus</name>
    <dbReference type="NCBI Taxonomy" id="1867"/>
    <lineage>
        <taxon>Bacteria</taxon>
        <taxon>Bacillati</taxon>
        <taxon>Actinomycetota</taxon>
        <taxon>Actinomycetes</taxon>
        <taxon>Micromonosporales</taxon>
        <taxon>Micromonosporaceae</taxon>
        <taxon>Actinoplanes</taxon>
    </lineage>
</organism>
<dbReference type="OrthoDB" id="3404132at2"/>
<feature type="domain" description="UspA" evidence="3">
    <location>
        <begin position="148"/>
        <end position="191"/>
    </location>
</feature>
<feature type="region of interest" description="Disordered" evidence="2">
    <location>
        <begin position="265"/>
        <end position="285"/>
    </location>
</feature>
<evidence type="ECO:0000256" key="1">
    <source>
        <dbReference type="ARBA" id="ARBA00008791"/>
    </source>
</evidence>
<dbReference type="Pfam" id="PF00582">
    <property type="entry name" value="Usp"/>
    <property type="match status" value="3"/>
</dbReference>
<dbReference type="EMBL" id="VIWY01000003">
    <property type="protein sequence ID" value="TWG20613.1"/>
    <property type="molecule type" value="Genomic_DNA"/>
</dbReference>